<keyword evidence="3" id="KW-1185">Reference proteome</keyword>
<feature type="domain" description="DZIP3-like HEPN" evidence="1">
    <location>
        <begin position="3"/>
        <end position="74"/>
    </location>
</feature>
<gene>
    <name evidence="2" type="ORF">MGAL_10B088260</name>
</gene>
<reference evidence="2" key="1">
    <citation type="submission" date="2018-11" db="EMBL/GenBank/DDBJ databases">
        <authorList>
            <person name="Alioto T."/>
            <person name="Alioto T."/>
        </authorList>
    </citation>
    <scope>NUCLEOTIDE SEQUENCE</scope>
</reference>
<dbReference type="InterPro" id="IPR041249">
    <property type="entry name" value="HEPN_DZIP3"/>
</dbReference>
<proteinExistence type="predicted"/>
<name>A0A8B6FU35_MYTGA</name>
<feature type="non-terminal residue" evidence="2">
    <location>
        <position position="101"/>
    </location>
</feature>
<dbReference type="Proteomes" id="UP000596742">
    <property type="component" value="Unassembled WGS sequence"/>
</dbReference>
<accession>A0A8B6FU35</accession>
<protein>
    <recommendedName>
        <fullName evidence="1">DZIP3-like HEPN domain-containing protein</fullName>
    </recommendedName>
</protein>
<dbReference type="EMBL" id="UYJE01007241">
    <property type="protein sequence ID" value="VDI52901.1"/>
    <property type="molecule type" value="Genomic_DNA"/>
</dbReference>
<dbReference type="OrthoDB" id="10537506at2759"/>
<dbReference type="Pfam" id="PF18738">
    <property type="entry name" value="HEPN_DZIP3"/>
    <property type="match status" value="1"/>
</dbReference>
<organism evidence="2 3">
    <name type="scientific">Mytilus galloprovincialis</name>
    <name type="common">Mediterranean mussel</name>
    <dbReference type="NCBI Taxonomy" id="29158"/>
    <lineage>
        <taxon>Eukaryota</taxon>
        <taxon>Metazoa</taxon>
        <taxon>Spiralia</taxon>
        <taxon>Lophotrochozoa</taxon>
        <taxon>Mollusca</taxon>
        <taxon>Bivalvia</taxon>
        <taxon>Autobranchia</taxon>
        <taxon>Pteriomorphia</taxon>
        <taxon>Mytilida</taxon>
        <taxon>Mytiloidea</taxon>
        <taxon>Mytilidae</taxon>
        <taxon>Mytilinae</taxon>
        <taxon>Mytilus</taxon>
    </lineage>
</organism>
<evidence type="ECO:0000259" key="1">
    <source>
        <dbReference type="Pfam" id="PF18738"/>
    </source>
</evidence>
<sequence>MICLIRHLTQIQVSDSLPIPTDISEGADLSRLKYYRNQVAHCDNGVLTDHQFNDYWTEISQHKLLVLVNETTEEDPFEDKISNNSKSESKEAVDVIHKCYG</sequence>
<evidence type="ECO:0000313" key="2">
    <source>
        <dbReference type="EMBL" id="VDI52901.1"/>
    </source>
</evidence>
<comment type="caution">
    <text evidence="2">The sequence shown here is derived from an EMBL/GenBank/DDBJ whole genome shotgun (WGS) entry which is preliminary data.</text>
</comment>
<evidence type="ECO:0000313" key="3">
    <source>
        <dbReference type="Proteomes" id="UP000596742"/>
    </source>
</evidence>
<dbReference type="AlphaFoldDB" id="A0A8B6FU35"/>